<name>A0A4Q9PUA3_9APHY</name>
<dbReference type="EMBL" id="ML145129">
    <property type="protein sequence ID" value="TBU58083.1"/>
    <property type="molecule type" value="Genomic_DNA"/>
</dbReference>
<dbReference type="AlphaFoldDB" id="A0A4Q9PUA3"/>
<protein>
    <submittedName>
        <fullName evidence="1">Uncharacterized protein</fullName>
    </submittedName>
</protein>
<proteinExistence type="predicted"/>
<dbReference type="Proteomes" id="UP000292082">
    <property type="component" value="Unassembled WGS sequence"/>
</dbReference>
<gene>
    <name evidence="1" type="ORF">BD310DRAFT_927946</name>
</gene>
<keyword evidence="2" id="KW-1185">Reference proteome</keyword>
<evidence type="ECO:0000313" key="1">
    <source>
        <dbReference type="EMBL" id="TBU58083.1"/>
    </source>
</evidence>
<sequence length="77" mass="9188">MMMHCLDVPKLQCPWKHQNVTSMYVILALCILTGLEKTETRRPLKRCWPQMPAVQRRFNLYNSRRTPFSLLPDIENK</sequence>
<evidence type="ECO:0000313" key="2">
    <source>
        <dbReference type="Proteomes" id="UP000292082"/>
    </source>
</evidence>
<accession>A0A4Q9PUA3</accession>
<reference evidence="1 2" key="1">
    <citation type="submission" date="2019-01" db="EMBL/GenBank/DDBJ databases">
        <title>Draft genome sequences of three monokaryotic isolates of the white-rot basidiomycete fungus Dichomitus squalens.</title>
        <authorList>
            <consortium name="DOE Joint Genome Institute"/>
            <person name="Lopez S.C."/>
            <person name="Andreopoulos B."/>
            <person name="Pangilinan J."/>
            <person name="Lipzen A."/>
            <person name="Riley R."/>
            <person name="Ahrendt S."/>
            <person name="Ng V."/>
            <person name="Barry K."/>
            <person name="Daum C."/>
            <person name="Grigoriev I.V."/>
            <person name="Hilden K.S."/>
            <person name="Makela M.R."/>
            <person name="de Vries R.P."/>
        </authorList>
    </citation>
    <scope>NUCLEOTIDE SEQUENCE [LARGE SCALE GENOMIC DNA]</scope>
    <source>
        <strain evidence="1 2">CBS 464.89</strain>
    </source>
</reference>
<organism evidence="1 2">
    <name type="scientific">Dichomitus squalens</name>
    <dbReference type="NCBI Taxonomy" id="114155"/>
    <lineage>
        <taxon>Eukaryota</taxon>
        <taxon>Fungi</taxon>
        <taxon>Dikarya</taxon>
        <taxon>Basidiomycota</taxon>
        <taxon>Agaricomycotina</taxon>
        <taxon>Agaricomycetes</taxon>
        <taxon>Polyporales</taxon>
        <taxon>Polyporaceae</taxon>
        <taxon>Dichomitus</taxon>
    </lineage>
</organism>